<dbReference type="Proteomes" id="UP000007014">
    <property type="component" value="Chromosome 17"/>
</dbReference>
<dbReference type="HOGENOM" id="CLU_814717_0_0_1"/>
<reference evidence="1 2" key="1">
    <citation type="journal article" date="2004" name="Nature">
        <title>Genome sequence of the ultrasmall unicellular red alga Cyanidioschyzon merolae 10D.</title>
        <authorList>
            <person name="Matsuzaki M."/>
            <person name="Misumi O."/>
            <person name="Shin-i T."/>
            <person name="Maruyama S."/>
            <person name="Takahara M."/>
            <person name="Miyagishima S."/>
            <person name="Mori T."/>
            <person name="Nishida K."/>
            <person name="Yagisawa F."/>
            <person name="Nishida K."/>
            <person name="Yoshida Y."/>
            <person name="Nishimura Y."/>
            <person name="Nakao S."/>
            <person name="Kobayashi T."/>
            <person name="Momoyama Y."/>
            <person name="Higashiyama T."/>
            <person name="Minoda A."/>
            <person name="Sano M."/>
            <person name="Nomoto H."/>
            <person name="Oishi K."/>
            <person name="Hayashi H."/>
            <person name="Ohta F."/>
            <person name="Nishizaka S."/>
            <person name="Haga S."/>
            <person name="Miura S."/>
            <person name="Morishita T."/>
            <person name="Kabeya Y."/>
            <person name="Terasawa K."/>
            <person name="Suzuki Y."/>
            <person name="Ishii Y."/>
            <person name="Asakawa S."/>
            <person name="Takano H."/>
            <person name="Ohta N."/>
            <person name="Kuroiwa H."/>
            <person name="Tanaka K."/>
            <person name="Shimizu N."/>
            <person name="Sugano S."/>
            <person name="Sato N."/>
            <person name="Nozaki H."/>
            <person name="Ogasawara N."/>
            <person name="Kohara Y."/>
            <person name="Kuroiwa T."/>
        </authorList>
    </citation>
    <scope>NUCLEOTIDE SEQUENCE [LARGE SCALE GENOMIC DNA]</scope>
    <source>
        <strain evidence="1 2">10D</strain>
    </source>
</reference>
<dbReference type="KEGG" id="cme:CYME_CMQ146C"/>
<dbReference type="InterPro" id="IPR021047">
    <property type="entry name" value="Mannosyltransferase_CMT1"/>
</dbReference>
<evidence type="ECO:0000313" key="2">
    <source>
        <dbReference type="Proteomes" id="UP000007014"/>
    </source>
</evidence>
<dbReference type="OrthoDB" id="262547at2759"/>
<sequence>MVFVRVLAKPITFRYLSLILILYGSLSASIVAEKNCVVLAANVFNNVGTVDLFHTLLSDLEGMLQAAGFSTGLCIYEDNSRDGTDVRVSQWNQSRRGTPFTRILADKTPPTATERVSRIAVVRSRLLNLIHEVLAEMQNCSGRYILFFNDVVFEPSDVHKMVLDGIRQNFDMLCAVDVYRGFYDRWVTRDASGLIPSRWASVFFTGKTGSRIRNKDATEWRTDFWPSRACWNGAVLVNAESAPRSFRSARNDECYASECKLFVDDLLKERGGQARVAVRLDTLVAYDVIHLLLHKFVIRTYASHIAAFQSLGELIVKAKHRYQAERVLQSDPCPKLPMLCC</sequence>
<dbReference type="PANTHER" id="PTHR34144">
    <property type="entry name" value="CHROMOSOME 8, WHOLE GENOME SHOTGUN SEQUENCE"/>
    <property type="match status" value="1"/>
</dbReference>
<evidence type="ECO:0000313" key="1">
    <source>
        <dbReference type="EMBL" id="BAM82050.1"/>
    </source>
</evidence>
<gene>
    <name evidence="1" type="ORF">CYME_CMQ146C</name>
</gene>
<dbReference type="GeneID" id="16996601"/>
<name>M1V6B7_CYAM1</name>
<proteinExistence type="predicted"/>
<organism evidence="1 2">
    <name type="scientific">Cyanidioschyzon merolae (strain NIES-3377 / 10D)</name>
    <name type="common">Unicellular red alga</name>
    <dbReference type="NCBI Taxonomy" id="280699"/>
    <lineage>
        <taxon>Eukaryota</taxon>
        <taxon>Rhodophyta</taxon>
        <taxon>Bangiophyceae</taxon>
        <taxon>Cyanidiales</taxon>
        <taxon>Cyanidiaceae</taxon>
        <taxon>Cyanidioschyzon</taxon>
    </lineage>
</organism>
<keyword evidence="2" id="KW-1185">Reference proteome</keyword>
<dbReference type="Gramene" id="CMQ146CT">
    <property type="protein sequence ID" value="CMQ146CT"/>
    <property type="gene ID" value="CMQ146C"/>
</dbReference>
<protein>
    <submittedName>
        <fullName evidence="1">Uncharacterized protein</fullName>
    </submittedName>
</protein>
<dbReference type="AlphaFoldDB" id="M1V6B7"/>
<dbReference type="STRING" id="280699.M1V6B7"/>
<dbReference type="OMA" id="ANECSAS"/>
<reference evidence="1 2" key="2">
    <citation type="journal article" date="2007" name="BMC Biol.">
        <title>A 100%-complete sequence reveals unusually simple genomic features in the hot-spring red alga Cyanidioschyzon merolae.</title>
        <authorList>
            <person name="Nozaki H."/>
            <person name="Takano H."/>
            <person name="Misumi O."/>
            <person name="Terasawa K."/>
            <person name="Matsuzaki M."/>
            <person name="Maruyama S."/>
            <person name="Nishida K."/>
            <person name="Yagisawa F."/>
            <person name="Yoshida Y."/>
            <person name="Fujiwara T."/>
            <person name="Takio S."/>
            <person name="Tamura K."/>
            <person name="Chung S.J."/>
            <person name="Nakamura S."/>
            <person name="Kuroiwa H."/>
            <person name="Tanaka K."/>
            <person name="Sato N."/>
            <person name="Kuroiwa T."/>
        </authorList>
    </citation>
    <scope>NUCLEOTIDE SEQUENCE [LARGE SCALE GENOMIC DNA]</scope>
    <source>
        <strain evidence="1 2">10D</strain>
    </source>
</reference>
<dbReference type="Pfam" id="PF11735">
    <property type="entry name" value="CAP59_mtransfer"/>
    <property type="match status" value="1"/>
</dbReference>
<dbReference type="EMBL" id="AP006499">
    <property type="protein sequence ID" value="BAM82050.1"/>
    <property type="molecule type" value="Genomic_DNA"/>
</dbReference>
<dbReference type="PANTHER" id="PTHR34144:SF7">
    <property type="entry name" value="EXPORT PROTEIN (CAP59), PUTATIVE (AFU_ORTHOLOGUE AFUA_7G05020)-RELATED"/>
    <property type="match status" value="1"/>
</dbReference>
<accession>M1V6B7</accession>
<dbReference type="RefSeq" id="XP_005538086.1">
    <property type="nucleotide sequence ID" value="XM_005538029.1"/>
</dbReference>